<dbReference type="EMBL" id="JAABNT010000041">
    <property type="protein sequence ID" value="NEK25134.1"/>
    <property type="molecule type" value="Genomic_DNA"/>
</dbReference>
<comment type="caution">
    <text evidence="1">The sequence shown here is derived from an EMBL/GenBank/DDBJ whole genome shotgun (WGS) entry which is preliminary data.</text>
</comment>
<dbReference type="AlphaFoldDB" id="A0A6P0CKY0"/>
<protein>
    <submittedName>
        <fullName evidence="1">Uncharacterized protein</fullName>
    </submittedName>
</protein>
<evidence type="ECO:0000313" key="2">
    <source>
        <dbReference type="Proteomes" id="UP000468591"/>
    </source>
</evidence>
<evidence type="ECO:0000313" key="1">
    <source>
        <dbReference type="EMBL" id="NEK25134.1"/>
    </source>
</evidence>
<sequence>MTMLAVREYSKVSQGEMRASFPDSHEQFASRGFLVPSRSLFATCGAAGGETLVTPEDFIVGDAIRLIDCATNIPVEFKDHVDGKFRIDLGEADIGLANLELQLSKSITLMSEFGATVHASILLDQRKRHDHAFLLLEKQFTPATDYTILAQQVSVDMSA</sequence>
<name>A0A6P0CKY0_9RHOB</name>
<dbReference type="Proteomes" id="UP000468591">
    <property type="component" value="Unassembled WGS sequence"/>
</dbReference>
<keyword evidence="2" id="KW-1185">Reference proteome</keyword>
<dbReference type="RefSeq" id="WP_164356454.1">
    <property type="nucleotide sequence ID" value="NZ_JAABNT010000041.1"/>
</dbReference>
<proteinExistence type="predicted"/>
<gene>
    <name evidence="1" type="ORF">GV827_22470</name>
</gene>
<organism evidence="1 2">
    <name type="scientific">Sulfitobacter sediminilitoris</name>
    <dbReference type="NCBI Taxonomy" id="2698830"/>
    <lineage>
        <taxon>Bacteria</taxon>
        <taxon>Pseudomonadati</taxon>
        <taxon>Pseudomonadota</taxon>
        <taxon>Alphaproteobacteria</taxon>
        <taxon>Rhodobacterales</taxon>
        <taxon>Roseobacteraceae</taxon>
        <taxon>Sulfitobacter</taxon>
    </lineage>
</organism>
<accession>A0A6P0CKY0</accession>
<reference evidence="1 2" key="1">
    <citation type="submission" date="2020-01" db="EMBL/GenBank/DDBJ databases">
        <title>Sulfitobacter sediminilitoris sp. nov., isolated from a tidal flat.</title>
        <authorList>
            <person name="Park S."/>
            <person name="Yoon J.-H."/>
        </authorList>
    </citation>
    <scope>NUCLEOTIDE SEQUENCE [LARGE SCALE GENOMIC DNA]</scope>
    <source>
        <strain evidence="1 2">JBTF-M27</strain>
    </source>
</reference>